<name>A0A1W1HJD7_9BACT</name>
<dbReference type="SUPFAM" id="SSF55874">
    <property type="entry name" value="ATPase domain of HSP90 chaperone/DNA topoisomerase II/histidine kinase"/>
    <property type="match status" value="1"/>
</dbReference>
<feature type="transmembrane region" description="Helical" evidence="5">
    <location>
        <begin position="130"/>
        <end position="149"/>
    </location>
</feature>
<dbReference type="SUPFAM" id="SSF47384">
    <property type="entry name" value="Homodimeric domain of signal transducing histidine kinase"/>
    <property type="match status" value="1"/>
</dbReference>
<evidence type="ECO:0000256" key="2">
    <source>
        <dbReference type="ARBA" id="ARBA00012438"/>
    </source>
</evidence>
<feature type="transmembrane region" description="Helical" evidence="5">
    <location>
        <begin position="62"/>
        <end position="82"/>
    </location>
</feature>
<dbReference type="InterPro" id="IPR000014">
    <property type="entry name" value="PAS"/>
</dbReference>
<dbReference type="Pfam" id="PF00072">
    <property type="entry name" value="Response_reg"/>
    <property type="match status" value="1"/>
</dbReference>
<dbReference type="SUPFAM" id="SSF55785">
    <property type="entry name" value="PYP-like sensor domain (PAS domain)"/>
    <property type="match status" value="1"/>
</dbReference>
<evidence type="ECO:0000259" key="7">
    <source>
        <dbReference type="PROSITE" id="PS50110"/>
    </source>
</evidence>
<dbReference type="SUPFAM" id="SSF52172">
    <property type="entry name" value="CheY-like"/>
    <property type="match status" value="1"/>
</dbReference>
<evidence type="ECO:0000313" key="9">
    <source>
        <dbReference type="EMBL" id="SLM32574.1"/>
    </source>
</evidence>
<dbReference type="Gene3D" id="3.40.50.2300">
    <property type="match status" value="1"/>
</dbReference>
<dbReference type="PROSITE" id="PS50110">
    <property type="entry name" value="RESPONSE_REGULATORY"/>
    <property type="match status" value="1"/>
</dbReference>
<feature type="domain" description="Histidine kinase" evidence="6">
    <location>
        <begin position="403"/>
        <end position="626"/>
    </location>
</feature>
<evidence type="ECO:0000256" key="4">
    <source>
        <dbReference type="PROSITE-ProRule" id="PRU00169"/>
    </source>
</evidence>
<dbReference type="Pfam" id="PF13426">
    <property type="entry name" value="PAS_9"/>
    <property type="match status" value="1"/>
</dbReference>
<feature type="transmembrane region" description="Helical" evidence="5">
    <location>
        <begin position="169"/>
        <end position="185"/>
    </location>
</feature>
<keyword evidence="9" id="KW-0418">Kinase</keyword>
<dbReference type="Proteomes" id="UP000191931">
    <property type="component" value="Unassembled WGS sequence"/>
</dbReference>
<dbReference type="InterPro" id="IPR003661">
    <property type="entry name" value="HisK_dim/P_dom"/>
</dbReference>
<accession>A0A1W1HJD7</accession>
<feature type="transmembrane region" description="Helical" evidence="5">
    <location>
        <begin position="38"/>
        <end position="55"/>
    </location>
</feature>
<dbReference type="PANTHER" id="PTHR43065:SF42">
    <property type="entry name" value="TWO-COMPONENT SENSOR PPRA"/>
    <property type="match status" value="1"/>
</dbReference>
<dbReference type="AlphaFoldDB" id="A0A1W1HJD7"/>
<dbReference type="EC" id="2.7.13.3" evidence="2"/>
<dbReference type="NCBIfam" id="TIGR00229">
    <property type="entry name" value="sensory_box"/>
    <property type="match status" value="1"/>
</dbReference>
<keyword evidence="5" id="KW-1133">Transmembrane helix</keyword>
<dbReference type="SMART" id="SM00448">
    <property type="entry name" value="REC"/>
    <property type="match status" value="1"/>
</dbReference>
<dbReference type="SMART" id="SM00388">
    <property type="entry name" value="HisKA"/>
    <property type="match status" value="1"/>
</dbReference>
<evidence type="ECO:0000256" key="5">
    <source>
        <dbReference type="SAM" id="Phobius"/>
    </source>
</evidence>
<dbReference type="CDD" id="cd00082">
    <property type="entry name" value="HisKA"/>
    <property type="match status" value="1"/>
</dbReference>
<dbReference type="GO" id="GO:0000155">
    <property type="term" value="F:phosphorelay sensor kinase activity"/>
    <property type="evidence" value="ECO:0007669"/>
    <property type="project" value="InterPro"/>
</dbReference>
<feature type="transmembrane region" description="Helical" evidence="5">
    <location>
        <begin position="197"/>
        <end position="217"/>
    </location>
</feature>
<dbReference type="InterPro" id="IPR003594">
    <property type="entry name" value="HATPase_dom"/>
</dbReference>
<dbReference type="PRINTS" id="PR00344">
    <property type="entry name" value="BCTRLSENSOR"/>
</dbReference>
<dbReference type="InterPro" id="IPR035965">
    <property type="entry name" value="PAS-like_dom_sf"/>
</dbReference>
<dbReference type="STRING" id="1246637.MTBBW1_760038"/>
<dbReference type="InterPro" id="IPR036890">
    <property type="entry name" value="HATPase_C_sf"/>
</dbReference>
<dbReference type="EMBL" id="FWEV01000321">
    <property type="protein sequence ID" value="SLM32574.1"/>
    <property type="molecule type" value="Genomic_DNA"/>
</dbReference>
<feature type="domain" description="PAS" evidence="8">
    <location>
        <begin position="262"/>
        <end position="332"/>
    </location>
</feature>
<dbReference type="InterPro" id="IPR005467">
    <property type="entry name" value="His_kinase_dom"/>
</dbReference>
<organism evidence="9 10">
    <name type="scientific">Desulfamplus magnetovallimortis</name>
    <dbReference type="NCBI Taxonomy" id="1246637"/>
    <lineage>
        <taxon>Bacteria</taxon>
        <taxon>Pseudomonadati</taxon>
        <taxon>Thermodesulfobacteriota</taxon>
        <taxon>Desulfobacteria</taxon>
        <taxon>Desulfobacterales</taxon>
        <taxon>Desulfobacteraceae</taxon>
        <taxon>Desulfamplus</taxon>
    </lineage>
</organism>
<dbReference type="Gene3D" id="3.30.450.20">
    <property type="entry name" value="PAS domain"/>
    <property type="match status" value="1"/>
</dbReference>
<dbReference type="Gene3D" id="3.30.565.10">
    <property type="entry name" value="Histidine kinase-like ATPase, C-terminal domain"/>
    <property type="match status" value="1"/>
</dbReference>
<reference evidence="9 10" key="1">
    <citation type="submission" date="2017-03" db="EMBL/GenBank/DDBJ databases">
        <authorList>
            <person name="Afonso C.L."/>
            <person name="Miller P.J."/>
            <person name="Scott M.A."/>
            <person name="Spackman E."/>
            <person name="Goraichik I."/>
            <person name="Dimitrov K.M."/>
            <person name="Suarez D.L."/>
            <person name="Swayne D.E."/>
        </authorList>
    </citation>
    <scope>NUCLEOTIDE SEQUENCE [LARGE SCALE GENOMIC DNA]</scope>
    <source>
        <strain evidence="9">PRJEB14757</strain>
    </source>
</reference>
<keyword evidence="5" id="KW-0812">Transmembrane</keyword>
<dbReference type="PANTHER" id="PTHR43065">
    <property type="entry name" value="SENSOR HISTIDINE KINASE"/>
    <property type="match status" value="1"/>
</dbReference>
<keyword evidence="9" id="KW-0808">Transferase</keyword>
<evidence type="ECO:0000259" key="6">
    <source>
        <dbReference type="PROSITE" id="PS50109"/>
    </source>
</evidence>
<keyword evidence="10" id="KW-1185">Reference proteome</keyword>
<evidence type="ECO:0000313" key="10">
    <source>
        <dbReference type="Proteomes" id="UP000191931"/>
    </source>
</evidence>
<evidence type="ECO:0000259" key="8">
    <source>
        <dbReference type="PROSITE" id="PS50112"/>
    </source>
</evidence>
<evidence type="ECO:0000256" key="3">
    <source>
        <dbReference type="ARBA" id="ARBA00022553"/>
    </source>
</evidence>
<feature type="modified residue" description="4-aspartylphosphate" evidence="4">
    <location>
        <position position="697"/>
    </location>
</feature>
<dbReference type="CDD" id="cd00130">
    <property type="entry name" value="PAS"/>
    <property type="match status" value="1"/>
</dbReference>
<dbReference type="RefSeq" id="WP_080802508.1">
    <property type="nucleotide sequence ID" value="NZ_LT828543.1"/>
</dbReference>
<sequence length="764" mass="87070">MAKKTLATYQSENALPAILILSAIFLCNYHSYLLFHSFAELFSIVIACGTFMIAWNMKEFVINNFIIFLGTAYIFIAVFDMLHMLAYKGMGVFQVSSANLSVQVWIAARYMESLSLLAATFFIKRKLNTNILFLAYLLCSIILLGAIFYWDFFPDCFVEDMGLTSFKKYSEYLISFILFVSLYLFHKLRHEFDVVFIKYISWAVIVTIVAEIMFTIYIDVYGMFNLIGHLLKIISFYLVYKAITHTGLKNFYNRMFMEISEKENRYRQLLQTTRDGFWILDESGKVVDVNEAYCRMSGYTKDELLQLSINDLDAQEKSEETLKRTERIIEKGSDLFEARHKRKDGSVFDVEVSVTYFNRKRHSFVCFSRDITESKMAIKERERLQSQLIQAQKMESVGRLAGGVAHDFNNMLGVILGHTEMMKEQAGQAHPFFEGLVEIEKAATRSADLTRQLLAFARKQTISPKVLDLNETIENILTMLRRLIGEDIDLEWHPHEKLWMVNIDPSQIDQILANLCVNARDAISDTGKVTIETGTVVFDEDYCSHHRGFIPGEYVLMALSDNGCGMQQETLTRIFEPFFTTKGLGKGTGLGLATVYGIVKQNEGFINVYSEPGEGTIFKIYLPRHIGKPSIKDSRVIESPEKGNETILLVEDDPSILKITLMMLQRLGYSILPASTPGEAITLAREHMGKIDLMITDVVMPEMNGRDLSQKILSLYPDLKCLFMSGYTANVIAHHGVLEEGVHFIQKPFSMNDLASTIKNVIHG</sequence>
<dbReference type="Pfam" id="PF02518">
    <property type="entry name" value="HATPase_c"/>
    <property type="match status" value="1"/>
</dbReference>
<dbReference type="InterPro" id="IPR001789">
    <property type="entry name" value="Sig_transdc_resp-reg_receiver"/>
</dbReference>
<dbReference type="InterPro" id="IPR011006">
    <property type="entry name" value="CheY-like_superfamily"/>
</dbReference>
<evidence type="ECO:0000256" key="1">
    <source>
        <dbReference type="ARBA" id="ARBA00000085"/>
    </source>
</evidence>
<dbReference type="PROSITE" id="PS50112">
    <property type="entry name" value="PAS"/>
    <property type="match status" value="1"/>
</dbReference>
<gene>
    <name evidence="9" type="ORF">MTBBW1_760038</name>
</gene>
<dbReference type="SMART" id="SM00091">
    <property type="entry name" value="PAS"/>
    <property type="match status" value="1"/>
</dbReference>
<keyword evidence="3 4" id="KW-0597">Phosphoprotein</keyword>
<dbReference type="PROSITE" id="PS50109">
    <property type="entry name" value="HIS_KIN"/>
    <property type="match status" value="1"/>
</dbReference>
<comment type="catalytic activity">
    <reaction evidence="1">
        <text>ATP + protein L-histidine = ADP + protein N-phospho-L-histidine.</text>
        <dbReference type="EC" id="2.7.13.3"/>
    </reaction>
</comment>
<dbReference type="Pfam" id="PF17159">
    <property type="entry name" value="MASE3"/>
    <property type="match status" value="1"/>
</dbReference>
<keyword evidence="5" id="KW-0472">Membrane</keyword>
<dbReference type="SMART" id="SM00387">
    <property type="entry name" value="HATPase_c"/>
    <property type="match status" value="1"/>
</dbReference>
<protein>
    <recommendedName>
        <fullName evidence="2">histidine kinase</fullName>
        <ecNumber evidence="2">2.7.13.3</ecNumber>
    </recommendedName>
</protein>
<proteinExistence type="predicted"/>
<dbReference type="InterPro" id="IPR036097">
    <property type="entry name" value="HisK_dim/P_sf"/>
</dbReference>
<dbReference type="OrthoDB" id="5408805at2"/>
<dbReference type="InterPro" id="IPR004358">
    <property type="entry name" value="Sig_transdc_His_kin-like_C"/>
</dbReference>
<feature type="domain" description="Response regulatory" evidence="7">
    <location>
        <begin position="646"/>
        <end position="762"/>
    </location>
</feature>
<dbReference type="InterPro" id="IPR033425">
    <property type="entry name" value="MASE3"/>
</dbReference>
<dbReference type="Gene3D" id="1.10.287.130">
    <property type="match status" value="1"/>
</dbReference>